<feature type="coiled-coil region" evidence="1">
    <location>
        <begin position="734"/>
        <end position="782"/>
    </location>
</feature>
<dbReference type="Pfam" id="PF13558">
    <property type="entry name" value="SbcC_Walker_B"/>
    <property type="match status" value="1"/>
</dbReference>
<dbReference type="PANTHER" id="PTHR32114:SF2">
    <property type="entry name" value="ABC TRANSPORTER ABCH.3"/>
    <property type="match status" value="1"/>
</dbReference>
<keyword evidence="4" id="KW-1185">Reference proteome</keyword>
<evidence type="ECO:0000313" key="3">
    <source>
        <dbReference type="EMBL" id="MDR6403929.1"/>
    </source>
</evidence>
<reference evidence="3 4" key="1">
    <citation type="submission" date="2023-07" db="EMBL/GenBank/DDBJ databases">
        <title>Sorghum-associated microbial communities from plants grown in Nebraska, USA.</title>
        <authorList>
            <person name="Schachtman D."/>
        </authorList>
    </citation>
    <scope>NUCLEOTIDE SEQUENCE [LARGE SCALE GENOMIC DNA]</scope>
    <source>
        <strain evidence="3 4">DS1709</strain>
    </source>
</reference>
<organism evidence="3 4">
    <name type="scientific">Chryseobacterium geocarposphaerae</name>
    <dbReference type="NCBI Taxonomy" id="1416776"/>
    <lineage>
        <taxon>Bacteria</taxon>
        <taxon>Pseudomonadati</taxon>
        <taxon>Bacteroidota</taxon>
        <taxon>Flavobacteriia</taxon>
        <taxon>Flavobacteriales</taxon>
        <taxon>Weeksellaceae</taxon>
        <taxon>Chryseobacterium group</taxon>
        <taxon>Chryseobacterium</taxon>
    </lineage>
</organism>
<comment type="caution">
    <text evidence="3">The sequence shown here is derived from an EMBL/GenBank/DDBJ whole genome shotgun (WGS) entry which is preliminary data.</text>
</comment>
<proteinExistence type="predicted"/>
<sequence>MKILAIRIKNLASLEGVTEINFTEEPLCSAGIFAITGATGAGKSTILDALCLALYGKTPRYLQARETGVEIQDVQGSTLSQGDVRGILRDGTADGFAEVDFRGIDGQNYRATWSVRRARNRADGGIQSDSITLKNLSTAVDMPGRKAETFNEIARLVGLNFEQFTRSVLLAQGDFTAFMKANRDEKSSLLEKLTGTHIYSEISRKIFEKYKAEELHLRDLHARKEGIVTLSDEEQQVLSADQELLESRIKSLEAEIEKYTAGIGWYEQLTNFQQSNDEAQNALQVAAETKTSALPRSLKLHAVEQVQQTRSWADALQQAQAQQIDKSTLLISLKETLASLQVQQEILEKQLIAADHQLSAEHKALADAQPLLEKARKLDTLLSEKKEQVSQLKEEAQKANEINRQHQAILKNKEEAFAALLGEIVTISQWQTEQAARKPVAENKDLILSKLEDAQKLLEVLQNAAASLAQLQNKIQTTKAEKANIEQQWKQQLQAFEDQQKSCNAQSKTLLAIPIETLNRNKTETDAKVEELIKSQAQWQLYYYAQTECESLKQKQVQDQTDHQHKQALLQELDQQLPVIKAERDTVDQLLQQTRLASAENVETLREALTEHEPCPVCGSTYHPYVVENPQMEKVLAQLEKAHQEKEQIYLASHRKHQALEQECERLQIAIQRQEEDLQAKQSALEIQRQAWEQSDAVKKSLSITDAEKAAWIETQLQAFKTKQADLLTQLQTYADQKQALETAKNVMDLLKENTDGLVNQIKDIQNNLSLFQEQQNQVKREQEVAATHLKGIEALLSPYFYATGWMGNWKAAPATFTDGITTFAGQWKAHTEKLDQCTREKAVLEATLKEMGHQAKALASEAERKMEINLSQQELYLDLSQQRKNLFAGQLADDKELQLKQAITEAQEIFDQLKARQQQLAIDHTKAITRQEELTAALSTLEATIQKTSQHLLDWLKAYNQKNDQPLSLEALHDLLALGNNWIDTERKALLAIDEELTKANSILMERQQALARHQQNGASQIPFEELISLNAAAKSEEEEKKHKKGENSFRLQQDKVNKNRIGELLQSIAMQATVTENWAKLNEIIGSADGKKFRQIAQEYTLDVLLGYANIHLQALTNRYRIERIPASLGLQVVDQDMGDEVRTVYSLSGGESFLVSLALALGLASLSSSRMKVESLFIDEGFGSLDPNTLNIAMDALERLHNQGRKVGVISHVQEMTERIPVQIKVSKQQSGRSKVEVIGV</sequence>
<keyword evidence="3" id="KW-0269">Exonuclease</keyword>
<feature type="coiled-coil region" evidence="1">
    <location>
        <begin position="375"/>
        <end position="416"/>
    </location>
</feature>
<dbReference type="PANTHER" id="PTHR32114">
    <property type="entry name" value="ABC TRANSPORTER ABCH.3"/>
    <property type="match status" value="1"/>
</dbReference>
<dbReference type="InterPro" id="IPR027417">
    <property type="entry name" value="P-loop_NTPase"/>
</dbReference>
<dbReference type="Pfam" id="PF13476">
    <property type="entry name" value="AAA_23"/>
    <property type="match status" value="1"/>
</dbReference>
<feature type="coiled-coil region" evidence="1">
    <location>
        <begin position="444"/>
        <end position="488"/>
    </location>
</feature>
<keyword evidence="3" id="KW-0378">Hydrolase</keyword>
<protein>
    <submittedName>
        <fullName evidence="3">Exonuclease SbcC</fullName>
    </submittedName>
</protein>
<accession>A0ABU1LB54</accession>
<dbReference type="RefSeq" id="WP_115980405.1">
    <property type="nucleotide sequence ID" value="NZ_JAVDQS010000002.1"/>
</dbReference>
<dbReference type="Gene3D" id="3.40.50.300">
    <property type="entry name" value="P-loop containing nucleotide triphosphate hydrolases"/>
    <property type="match status" value="2"/>
</dbReference>
<dbReference type="Proteomes" id="UP001184853">
    <property type="component" value="Unassembled WGS sequence"/>
</dbReference>
<dbReference type="SUPFAM" id="SSF52540">
    <property type="entry name" value="P-loop containing nucleoside triphosphate hydrolases"/>
    <property type="match status" value="1"/>
</dbReference>
<feature type="domain" description="Rad50/SbcC-type AAA" evidence="2">
    <location>
        <begin position="6"/>
        <end position="259"/>
    </location>
</feature>
<keyword evidence="1" id="KW-0175">Coiled coil</keyword>
<feature type="coiled-coil region" evidence="1">
    <location>
        <begin position="235"/>
        <end position="289"/>
    </location>
</feature>
<evidence type="ECO:0000256" key="1">
    <source>
        <dbReference type="SAM" id="Coils"/>
    </source>
</evidence>
<keyword evidence="3" id="KW-0540">Nuclease</keyword>
<dbReference type="GO" id="GO:0004527">
    <property type="term" value="F:exonuclease activity"/>
    <property type="evidence" value="ECO:0007669"/>
    <property type="project" value="UniProtKB-KW"/>
</dbReference>
<feature type="coiled-coil region" evidence="1">
    <location>
        <begin position="657"/>
        <end position="691"/>
    </location>
</feature>
<evidence type="ECO:0000313" key="4">
    <source>
        <dbReference type="Proteomes" id="UP001184853"/>
    </source>
</evidence>
<dbReference type="EMBL" id="JAVDQS010000002">
    <property type="protein sequence ID" value="MDR6403929.1"/>
    <property type="molecule type" value="Genomic_DNA"/>
</dbReference>
<gene>
    <name evidence="3" type="ORF">J2781_000844</name>
</gene>
<dbReference type="InterPro" id="IPR038729">
    <property type="entry name" value="Rad50/SbcC_AAA"/>
</dbReference>
<name>A0ABU1LB54_9FLAO</name>
<evidence type="ECO:0000259" key="2">
    <source>
        <dbReference type="Pfam" id="PF13476"/>
    </source>
</evidence>